<gene>
    <name evidence="10" type="primary">YOS9</name>
    <name evidence="10" type="ORF">C6P40_000066</name>
</gene>
<feature type="domain" description="MRH" evidence="9">
    <location>
        <begin position="137"/>
        <end position="249"/>
    </location>
</feature>
<dbReference type="PROSITE" id="PS51914">
    <property type="entry name" value="MRH"/>
    <property type="match status" value="1"/>
</dbReference>
<dbReference type="EMBL" id="PUHW01000010">
    <property type="protein sequence ID" value="KAG0691019.1"/>
    <property type="molecule type" value="Genomic_DNA"/>
</dbReference>
<evidence type="ECO:0000256" key="3">
    <source>
        <dbReference type="ARBA" id="ARBA00022729"/>
    </source>
</evidence>
<name>A0A9P6WPV2_9ASCO</name>
<dbReference type="InterPro" id="IPR045149">
    <property type="entry name" value="OS-9-like"/>
</dbReference>
<comment type="subcellular location">
    <subcellularLocation>
        <location evidence="1 7">Endoplasmic reticulum membrane</location>
        <topology evidence="1 7">Peripheral membrane protein</topology>
        <orientation evidence="1 7">Lumenal side</orientation>
    </subcellularLocation>
</comment>
<dbReference type="GO" id="GO:0030970">
    <property type="term" value="P:retrograde protein transport, ER to cytosol"/>
    <property type="evidence" value="ECO:0007669"/>
    <property type="project" value="TreeGrafter"/>
</dbReference>
<organism evidence="10 11">
    <name type="scientific">Pichia californica</name>
    <dbReference type="NCBI Taxonomy" id="460514"/>
    <lineage>
        <taxon>Eukaryota</taxon>
        <taxon>Fungi</taxon>
        <taxon>Dikarya</taxon>
        <taxon>Ascomycota</taxon>
        <taxon>Saccharomycotina</taxon>
        <taxon>Pichiomycetes</taxon>
        <taxon>Pichiales</taxon>
        <taxon>Pichiaceae</taxon>
        <taxon>Pichia</taxon>
    </lineage>
</organism>
<evidence type="ECO:0000313" key="10">
    <source>
        <dbReference type="EMBL" id="KAG0691019.1"/>
    </source>
</evidence>
<evidence type="ECO:0000256" key="5">
    <source>
        <dbReference type="ARBA" id="ARBA00022824"/>
    </source>
</evidence>
<protein>
    <recommendedName>
        <fullName evidence="7">Endoplasmic reticulum lectin</fullName>
    </recommendedName>
    <alternativeName>
        <fullName evidence="7">Protein OS-9 homolog</fullName>
    </alternativeName>
</protein>
<evidence type="ECO:0000256" key="8">
    <source>
        <dbReference type="SAM" id="SignalP"/>
    </source>
</evidence>
<keyword evidence="6" id="KW-1015">Disulfide bond</keyword>
<proteinExistence type="inferred from homology"/>
<reference evidence="10" key="1">
    <citation type="submission" date="2020-11" db="EMBL/GenBank/DDBJ databases">
        <title>Kefir isolates.</title>
        <authorList>
            <person name="Marcisauskas S."/>
            <person name="Kim Y."/>
            <person name="Blasche S."/>
        </authorList>
    </citation>
    <scope>NUCLEOTIDE SEQUENCE</scope>
    <source>
        <strain evidence="10">Olga-1</strain>
    </source>
</reference>
<comment type="similarity">
    <text evidence="2 7">Belongs to the OS-9 family.</text>
</comment>
<feature type="signal peptide" evidence="8">
    <location>
        <begin position="1"/>
        <end position="19"/>
    </location>
</feature>
<evidence type="ECO:0000256" key="6">
    <source>
        <dbReference type="ARBA" id="ARBA00023157"/>
    </source>
</evidence>
<dbReference type="PANTHER" id="PTHR15414">
    <property type="entry name" value="OS-9-RELATED"/>
    <property type="match status" value="1"/>
</dbReference>
<comment type="function">
    <text evidence="7">Lectin involved in the quality control of the secretory pathway. As a member of the endoplasmic reticulum-associated degradation lumenal (ERAD-L) surveillance system, targets misfolded endoplasmic reticulum lumenal glycoproteins for degradation.</text>
</comment>
<dbReference type="GO" id="GO:0005788">
    <property type="term" value="C:endoplasmic reticulum lumen"/>
    <property type="evidence" value="ECO:0007669"/>
    <property type="project" value="UniProtKB-UniRule"/>
</dbReference>
<evidence type="ECO:0000259" key="9">
    <source>
        <dbReference type="PROSITE" id="PS51914"/>
    </source>
</evidence>
<sequence length="414" mass="47941">MLQFWILALLATFPQSIECSAFYDKKFNIIKNGQFNENEYDSSNHTIYSVKAKSGDFKCWIPHVQDVIDITESNTPDEEKLEMEKSLAIDAIRNFNSANRGKFVIHKNGFWNYMIRFDHDIHQFHELDNFSGVIQISDETVYANFKLATWSDDDQTNSFASQPYYNYATPKDPYKFESDFELIKTEDGLKYVTQRIGNGEICDLTGLPRSVTIKYLCNDKVNTPSIRTVHEWKTCEYAIELVSDEFCSFEMWSLPKDLISNNINCITEEFDGKEIIDLQNVTFETFVSGIFLLKDITATTPYIKYSLLLTKNYDLWTIDIEGVKPNESSFEEMLTDISLGFHNSIRNKKLLFHNDTILRVIEPSDSFILVTKLFDMDGSYIGNIKVEKNDNGFIVSNFTDEQSAENTNFIRFHA</sequence>
<accession>A0A9P6WPV2</accession>
<keyword evidence="3 8" id="KW-0732">Signal</keyword>
<evidence type="ECO:0000256" key="4">
    <source>
        <dbReference type="ARBA" id="ARBA00022734"/>
    </source>
</evidence>
<keyword evidence="7" id="KW-0472">Membrane</keyword>
<evidence type="ECO:0000256" key="2">
    <source>
        <dbReference type="ARBA" id="ARBA00009918"/>
    </source>
</evidence>
<dbReference type="GO" id="GO:0030246">
    <property type="term" value="F:carbohydrate binding"/>
    <property type="evidence" value="ECO:0007669"/>
    <property type="project" value="UniProtKB-UniRule"/>
</dbReference>
<keyword evidence="11" id="KW-1185">Reference proteome</keyword>
<dbReference type="SUPFAM" id="SSF50911">
    <property type="entry name" value="Mannose 6-phosphate receptor domain"/>
    <property type="match status" value="1"/>
</dbReference>
<feature type="chain" id="PRO_5040489196" description="Endoplasmic reticulum lectin" evidence="8">
    <location>
        <begin position="20"/>
        <end position="414"/>
    </location>
</feature>
<dbReference type="Proteomes" id="UP000697127">
    <property type="component" value="Unassembled WGS sequence"/>
</dbReference>
<evidence type="ECO:0000256" key="7">
    <source>
        <dbReference type="RuleBase" id="RU369099"/>
    </source>
</evidence>
<keyword evidence="4 7" id="KW-0430">Lectin</keyword>
<comment type="caution">
    <text evidence="10">The sequence shown here is derived from an EMBL/GenBank/DDBJ whole genome shotgun (WGS) entry which is preliminary data.</text>
</comment>
<dbReference type="InterPro" id="IPR009011">
    <property type="entry name" value="Man6P_isomerase_rcpt-bd_dom_sf"/>
</dbReference>
<dbReference type="Gene3D" id="2.70.130.10">
    <property type="entry name" value="Mannose-6-phosphate receptor binding domain"/>
    <property type="match status" value="1"/>
</dbReference>
<dbReference type="PANTHER" id="PTHR15414:SF0">
    <property type="entry name" value="ENDOPLASMIC RETICULUM LECTIN 1"/>
    <property type="match status" value="1"/>
</dbReference>
<dbReference type="InterPro" id="IPR044865">
    <property type="entry name" value="MRH_dom"/>
</dbReference>
<dbReference type="AlphaFoldDB" id="A0A9P6WPV2"/>
<keyword evidence="5 7" id="KW-0256">Endoplasmic reticulum</keyword>
<dbReference type="GO" id="GO:0030968">
    <property type="term" value="P:endoplasmic reticulum unfolded protein response"/>
    <property type="evidence" value="ECO:0007669"/>
    <property type="project" value="UniProtKB-UniRule"/>
</dbReference>
<evidence type="ECO:0000313" key="11">
    <source>
        <dbReference type="Proteomes" id="UP000697127"/>
    </source>
</evidence>
<dbReference type="GO" id="GO:0005789">
    <property type="term" value="C:endoplasmic reticulum membrane"/>
    <property type="evidence" value="ECO:0007669"/>
    <property type="project" value="UniProtKB-SubCell"/>
</dbReference>
<evidence type="ECO:0000256" key="1">
    <source>
        <dbReference type="ARBA" id="ARBA00004367"/>
    </source>
</evidence>